<accession>A0ABR4B2Q3</accession>
<evidence type="ECO:0000313" key="3">
    <source>
        <dbReference type="EMBL" id="KAL2052190.1"/>
    </source>
</evidence>
<evidence type="ECO:0000256" key="1">
    <source>
        <dbReference type="ARBA" id="ARBA00022737"/>
    </source>
</evidence>
<dbReference type="SUPFAM" id="SSF48403">
    <property type="entry name" value="Ankyrin repeat"/>
    <property type="match status" value="1"/>
</dbReference>
<reference evidence="3 4" key="1">
    <citation type="submission" date="2024-09" db="EMBL/GenBank/DDBJ databases">
        <title>Rethinking Asexuality: The Enigmatic Case of Functional Sexual Genes in Lepraria (Stereocaulaceae).</title>
        <authorList>
            <person name="Doellman M."/>
            <person name="Sun Y."/>
            <person name="Barcenas-Pena A."/>
            <person name="Lumbsch H.T."/>
            <person name="Grewe F."/>
        </authorList>
    </citation>
    <scope>NUCLEOTIDE SEQUENCE [LARGE SCALE GENOMIC DNA]</scope>
    <source>
        <strain evidence="3 4">Grewe 0041</strain>
    </source>
</reference>
<evidence type="ECO:0000256" key="2">
    <source>
        <dbReference type="ARBA" id="ARBA00023043"/>
    </source>
</evidence>
<keyword evidence="1" id="KW-0677">Repeat</keyword>
<protein>
    <submittedName>
        <fullName evidence="3">Uncharacterized protein</fullName>
    </submittedName>
</protein>
<gene>
    <name evidence="3" type="ORF">ABVK25_007632</name>
</gene>
<comment type="caution">
    <text evidence="3">The sequence shown here is derived from an EMBL/GenBank/DDBJ whole genome shotgun (WGS) entry which is preliminary data.</text>
</comment>
<evidence type="ECO:0000313" key="4">
    <source>
        <dbReference type="Proteomes" id="UP001590951"/>
    </source>
</evidence>
<sequence>MVRFLVKEGADVNAKGGQYHTALLAAVVCGHEEIVGLLLRRQADVLAECGRYVSALYQAISHSDEEIVYLLLEKGAWLSTSYTELLDLAAERGNQRIMDLLVEYDVRKLHIGLPAYKPYRSSLERRNKNSSRGQELSLTSGAVLRAVISQALLLKGSHGTWQGRKGVQVLKAALDAGAPEKVVDQIGDNLKTVSGLIDYFRGAVTKMLSPQPPSTKNFESSHDGDAVIEELSDTPNTSDDDAALVGTSSSSARNQIHPSVSLAYQTVHNANEPIRIHQPPVPTSYVLRLTTGEESVQLVMGEEGVRELV</sequence>
<dbReference type="EMBL" id="JBHFEH010000029">
    <property type="protein sequence ID" value="KAL2052190.1"/>
    <property type="molecule type" value="Genomic_DNA"/>
</dbReference>
<organism evidence="3 4">
    <name type="scientific">Lepraria finkii</name>
    <dbReference type="NCBI Taxonomy" id="1340010"/>
    <lineage>
        <taxon>Eukaryota</taxon>
        <taxon>Fungi</taxon>
        <taxon>Dikarya</taxon>
        <taxon>Ascomycota</taxon>
        <taxon>Pezizomycotina</taxon>
        <taxon>Lecanoromycetes</taxon>
        <taxon>OSLEUM clade</taxon>
        <taxon>Lecanoromycetidae</taxon>
        <taxon>Lecanorales</taxon>
        <taxon>Lecanorineae</taxon>
        <taxon>Stereocaulaceae</taxon>
        <taxon>Lepraria</taxon>
    </lineage>
</organism>
<dbReference type="SMART" id="SM00248">
    <property type="entry name" value="ANK"/>
    <property type="match status" value="3"/>
</dbReference>
<dbReference type="Proteomes" id="UP001590951">
    <property type="component" value="Unassembled WGS sequence"/>
</dbReference>
<keyword evidence="4" id="KW-1185">Reference proteome</keyword>
<dbReference type="InterPro" id="IPR036770">
    <property type="entry name" value="Ankyrin_rpt-contain_sf"/>
</dbReference>
<proteinExistence type="predicted"/>
<name>A0ABR4B2Q3_9LECA</name>
<dbReference type="Gene3D" id="1.25.40.20">
    <property type="entry name" value="Ankyrin repeat-containing domain"/>
    <property type="match status" value="1"/>
</dbReference>
<dbReference type="PANTHER" id="PTHR24171">
    <property type="entry name" value="ANKYRIN REPEAT DOMAIN-CONTAINING PROTEIN 39-RELATED"/>
    <property type="match status" value="1"/>
</dbReference>
<dbReference type="InterPro" id="IPR002110">
    <property type="entry name" value="Ankyrin_rpt"/>
</dbReference>
<dbReference type="Pfam" id="PF00023">
    <property type="entry name" value="Ank"/>
    <property type="match status" value="1"/>
</dbReference>
<keyword evidence="2" id="KW-0040">ANK repeat</keyword>